<comment type="caution">
    <text evidence="6">The sequence shown here is derived from an EMBL/GenBank/DDBJ whole genome shotgun (WGS) entry which is preliminary data.</text>
</comment>
<dbReference type="Gene3D" id="1.20.1250.20">
    <property type="entry name" value="MFS general substrate transporter like domains"/>
    <property type="match status" value="1"/>
</dbReference>
<feature type="transmembrane region" description="Helical" evidence="4">
    <location>
        <begin position="239"/>
        <end position="256"/>
    </location>
</feature>
<evidence type="ECO:0000259" key="5">
    <source>
        <dbReference type="PROSITE" id="PS50850"/>
    </source>
</evidence>
<feature type="transmembrane region" description="Helical" evidence="4">
    <location>
        <begin position="207"/>
        <end position="227"/>
    </location>
</feature>
<dbReference type="AlphaFoldDB" id="A0A9D6UZG5"/>
<keyword evidence="2 4" id="KW-1133">Transmembrane helix</keyword>
<feature type="transmembrane region" description="Helical" evidence="4">
    <location>
        <begin position="98"/>
        <end position="122"/>
    </location>
</feature>
<keyword evidence="3 4" id="KW-0472">Membrane</keyword>
<feature type="transmembrane region" description="Helical" evidence="4">
    <location>
        <begin position="292"/>
        <end position="312"/>
    </location>
</feature>
<keyword evidence="1 4" id="KW-0812">Transmembrane</keyword>
<evidence type="ECO:0000313" key="6">
    <source>
        <dbReference type="EMBL" id="MBI5249128.1"/>
    </source>
</evidence>
<reference evidence="6" key="1">
    <citation type="submission" date="2020-07" db="EMBL/GenBank/DDBJ databases">
        <title>Huge and variable diversity of episymbiotic CPR bacteria and DPANN archaea in groundwater ecosystems.</title>
        <authorList>
            <person name="He C.Y."/>
            <person name="Keren R."/>
            <person name="Whittaker M."/>
            <person name="Farag I.F."/>
            <person name="Doudna J."/>
            <person name="Cate J.H.D."/>
            <person name="Banfield J.F."/>
        </authorList>
    </citation>
    <scope>NUCLEOTIDE SEQUENCE</scope>
    <source>
        <strain evidence="6">NC_groundwater_1664_Pr3_B-0.1um_52_9</strain>
    </source>
</reference>
<dbReference type="PROSITE" id="PS50850">
    <property type="entry name" value="MFS"/>
    <property type="match status" value="1"/>
</dbReference>
<feature type="transmembrane region" description="Helical" evidence="4">
    <location>
        <begin position="41"/>
        <end position="62"/>
    </location>
</feature>
<dbReference type="PANTHER" id="PTHR23531:SF1">
    <property type="entry name" value="QUINOLENE RESISTANCE PROTEIN NORA"/>
    <property type="match status" value="1"/>
</dbReference>
<dbReference type="EMBL" id="JACRDE010000184">
    <property type="protein sequence ID" value="MBI5249128.1"/>
    <property type="molecule type" value="Genomic_DNA"/>
</dbReference>
<dbReference type="InterPro" id="IPR036259">
    <property type="entry name" value="MFS_trans_sf"/>
</dbReference>
<feature type="transmembrane region" description="Helical" evidence="4">
    <location>
        <begin position="12"/>
        <end position="35"/>
    </location>
</feature>
<feature type="transmembrane region" description="Helical" evidence="4">
    <location>
        <begin position="163"/>
        <end position="182"/>
    </location>
</feature>
<feature type="domain" description="Major facilitator superfamily (MFS) profile" evidence="5">
    <location>
        <begin position="3"/>
        <end position="380"/>
    </location>
</feature>
<dbReference type="InterPro" id="IPR011701">
    <property type="entry name" value="MFS"/>
</dbReference>
<evidence type="ECO:0000313" key="7">
    <source>
        <dbReference type="Proteomes" id="UP000807825"/>
    </source>
</evidence>
<evidence type="ECO:0000256" key="3">
    <source>
        <dbReference type="ARBA" id="ARBA00023136"/>
    </source>
</evidence>
<dbReference type="SUPFAM" id="SSF103473">
    <property type="entry name" value="MFS general substrate transporter"/>
    <property type="match status" value="1"/>
</dbReference>
<name>A0A9D6UZG5_9BACT</name>
<feature type="transmembrane region" description="Helical" evidence="4">
    <location>
        <begin position="354"/>
        <end position="378"/>
    </location>
</feature>
<dbReference type="GO" id="GO:0022857">
    <property type="term" value="F:transmembrane transporter activity"/>
    <property type="evidence" value="ECO:0007669"/>
    <property type="project" value="InterPro"/>
</dbReference>
<proteinExistence type="predicted"/>
<feature type="transmembrane region" description="Helical" evidence="4">
    <location>
        <begin position="134"/>
        <end position="151"/>
    </location>
</feature>
<dbReference type="PANTHER" id="PTHR23531">
    <property type="entry name" value="QUINOLENE RESISTANCE PROTEIN NORA"/>
    <property type="match status" value="1"/>
</dbReference>
<organism evidence="6 7">
    <name type="scientific">Desulfomonile tiedjei</name>
    <dbReference type="NCBI Taxonomy" id="2358"/>
    <lineage>
        <taxon>Bacteria</taxon>
        <taxon>Pseudomonadati</taxon>
        <taxon>Thermodesulfobacteriota</taxon>
        <taxon>Desulfomonilia</taxon>
        <taxon>Desulfomonilales</taxon>
        <taxon>Desulfomonilaceae</taxon>
        <taxon>Desulfomonile</taxon>
    </lineage>
</organism>
<feature type="transmembrane region" description="Helical" evidence="4">
    <location>
        <begin position="74"/>
        <end position="92"/>
    </location>
</feature>
<protein>
    <submittedName>
        <fullName evidence="6">MFS transporter</fullName>
    </submittedName>
</protein>
<dbReference type="Pfam" id="PF07690">
    <property type="entry name" value="MFS_1"/>
    <property type="match status" value="1"/>
</dbReference>
<dbReference type="Proteomes" id="UP000807825">
    <property type="component" value="Unassembled WGS sequence"/>
</dbReference>
<accession>A0A9D6UZG5</accession>
<evidence type="ECO:0000256" key="4">
    <source>
        <dbReference type="SAM" id="Phobius"/>
    </source>
</evidence>
<evidence type="ECO:0000256" key="2">
    <source>
        <dbReference type="ARBA" id="ARBA00022989"/>
    </source>
</evidence>
<feature type="transmembrane region" description="Helical" evidence="4">
    <location>
        <begin position="268"/>
        <end position="286"/>
    </location>
</feature>
<evidence type="ECO:0000256" key="1">
    <source>
        <dbReference type="ARBA" id="ARBA00022692"/>
    </source>
</evidence>
<dbReference type="InterPro" id="IPR020846">
    <property type="entry name" value="MFS_dom"/>
</dbReference>
<gene>
    <name evidence="6" type="ORF">HY912_06510</name>
</gene>
<sequence length="396" mass="42483">MPTLLMNSQFLLLAATNLCLFLVVSTWSFLPIVIVDLGGNSIDVGLVMGSIGVTSLASLPLIAPLMDTYGRKRFVVGGILLIGLTNAGFLLFDTYSPLMILVRLVQGMAFAACFNGCATSIVDIVPPDKRAQGIGLFGISGSVAVSIGPYLGEKFLLTWGQTAYFLLLIGFGLIGFLTALAVRESERQGSGRRMQGFFLTAFRDRHLFMMVLAAMFGSGFAAMNTFFPLLARTLGIEAGMFFVFYGISLLAVRIFVGQLVDRVNREKLLLACLIGFGVMLVSTSQLRVAYETIFLGSLFGILQGLSYPSMMARMVDRASDHNRAVVVSLFTGSFGVGINVSVLAWGLIADSSGLPFMFLLGGGVMFVSAAIVFGSYIAGKHEPSLQKQVALETEPD</sequence>
<dbReference type="InterPro" id="IPR052714">
    <property type="entry name" value="MFS_Exporter"/>
</dbReference>
<feature type="transmembrane region" description="Helical" evidence="4">
    <location>
        <begin position="324"/>
        <end position="348"/>
    </location>
</feature>